<dbReference type="InterPro" id="IPR002178">
    <property type="entry name" value="PTS_EIIA_type-2_dom"/>
</dbReference>
<dbReference type="OrthoDB" id="1633991at2"/>
<proteinExistence type="predicted"/>
<evidence type="ECO:0000259" key="1">
    <source>
        <dbReference type="PROSITE" id="PS51094"/>
    </source>
</evidence>
<dbReference type="InterPro" id="IPR051541">
    <property type="entry name" value="PTS_SugarTrans_NitroReg"/>
</dbReference>
<gene>
    <name evidence="2" type="ORF">SAMN04490178_1203</name>
</gene>
<dbReference type="Pfam" id="PF00359">
    <property type="entry name" value="PTS_EIIA_2"/>
    <property type="match status" value="1"/>
</dbReference>
<accession>A0A1H8X5K1</accession>
<name>A0A1H8X5K1_9FIRM</name>
<dbReference type="PANTHER" id="PTHR47738">
    <property type="entry name" value="PTS SYSTEM FRUCTOSE-LIKE EIIA COMPONENT-RELATED"/>
    <property type="match status" value="1"/>
</dbReference>
<organism evidence="2 3">
    <name type="scientific">Propionispora vibrioides</name>
    <dbReference type="NCBI Taxonomy" id="112903"/>
    <lineage>
        <taxon>Bacteria</taxon>
        <taxon>Bacillati</taxon>
        <taxon>Bacillota</taxon>
        <taxon>Negativicutes</taxon>
        <taxon>Selenomonadales</taxon>
        <taxon>Sporomusaceae</taxon>
        <taxon>Propionispora</taxon>
    </lineage>
</organism>
<dbReference type="Proteomes" id="UP000198847">
    <property type="component" value="Unassembled WGS sequence"/>
</dbReference>
<protein>
    <submittedName>
        <fullName evidence="2">PTS system IIA component, Gat family</fullName>
    </submittedName>
</protein>
<dbReference type="CDD" id="cd00211">
    <property type="entry name" value="PTS_IIA_fru"/>
    <property type="match status" value="1"/>
</dbReference>
<evidence type="ECO:0000313" key="3">
    <source>
        <dbReference type="Proteomes" id="UP000198847"/>
    </source>
</evidence>
<reference evidence="2 3" key="1">
    <citation type="submission" date="2016-10" db="EMBL/GenBank/DDBJ databases">
        <authorList>
            <person name="de Groot N.N."/>
        </authorList>
    </citation>
    <scope>NUCLEOTIDE SEQUENCE [LARGE SCALE GENOMIC DNA]</scope>
    <source>
        <strain evidence="2 3">DSM 13305</strain>
    </source>
</reference>
<evidence type="ECO:0000313" key="2">
    <source>
        <dbReference type="EMBL" id="SEP34598.1"/>
    </source>
</evidence>
<feature type="domain" description="PTS EIIA type-2" evidence="1">
    <location>
        <begin position="5"/>
        <end position="152"/>
    </location>
</feature>
<dbReference type="RefSeq" id="WP_091749128.1">
    <property type="nucleotide sequence ID" value="NZ_FODY01000020.1"/>
</dbReference>
<dbReference type="EMBL" id="FODY01000020">
    <property type="protein sequence ID" value="SEP34598.1"/>
    <property type="molecule type" value="Genomic_DNA"/>
</dbReference>
<keyword evidence="3" id="KW-1185">Reference proteome</keyword>
<sequence length="155" mass="17144">MGTCFEFDREVMAVCLEASDQEDVLKKMAQKLYNADYVLETYSEAIILRERSFPTGLPTGINGVAIPHTDVCHVKAPMIAVGTLKTPVEFKSMGGLEETVPVKIVFMLAMNSGDNQVRLLSQLMQVIQDQHLLEQLAAAKSVSDLVRLLNGKIYL</sequence>
<dbReference type="SUPFAM" id="SSF55804">
    <property type="entry name" value="Phoshotransferase/anion transport protein"/>
    <property type="match status" value="1"/>
</dbReference>
<dbReference type="AlphaFoldDB" id="A0A1H8X5K1"/>
<dbReference type="Gene3D" id="3.40.930.10">
    <property type="entry name" value="Mannitol-specific EII, Chain A"/>
    <property type="match status" value="1"/>
</dbReference>
<dbReference type="InterPro" id="IPR016152">
    <property type="entry name" value="PTrfase/Anion_transptr"/>
</dbReference>
<dbReference type="STRING" id="112903.SAMN04490178_1203"/>
<dbReference type="PROSITE" id="PS51094">
    <property type="entry name" value="PTS_EIIA_TYPE_2"/>
    <property type="match status" value="1"/>
</dbReference>
<dbReference type="PANTHER" id="PTHR47738:SF3">
    <property type="entry name" value="PHOSPHOTRANSFERASE SYSTEM MANNITOL_FRUCTOSE-SPECIFIC IIA DOMAIN CONTAINING PROTEIN"/>
    <property type="match status" value="1"/>
</dbReference>